<keyword evidence="5" id="KW-1185">Reference proteome</keyword>
<keyword evidence="2" id="KW-0963">Cytoplasm</keyword>
<dbReference type="eggNOG" id="ENOG502RFXZ">
    <property type="taxonomic scope" value="Eukaryota"/>
</dbReference>
<dbReference type="STRING" id="747676.F4S4Q7"/>
<organism evidence="5">
    <name type="scientific">Melampsora larici-populina (strain 98AG31 / pathotype 3-4-7)</name>
    <name type="common">Poplar leaf rust fungus</name>
    <dbReference type="NCBI Taxonomy" id="747676"/>
    <lineage>
        <taxon>Eukaryota</taxon>
        <taxon>Fungi</taxon>
        <taxon>Dikarya</taxon>
        <taxon>Basidiomycota</taxon>
        <taxon>Pucciniomycotina</taxon>
        <taxon>Pucciniomycetes</taxon>
        <taxon>Pucciniales</taxon>
        <taxon>Melampsoraceae</taxon>
        <taxon>Melampsora</taxon>
    </lineage>
</organism>
<dbReference type="SUPFAM" id="SSF48065">
    <property type="entry name" value="DBL homology domain (DH-domain)"/>
    <property type="match status" value="1"/>
</dbReference>
<name>F4S4Q7_MELLP</name>
<dbReference type="VEuPathDB" id="FungiDB:MELLADRAFT_26699"/>
<feature type="domain" description="DH" evidence="3">
    <location>
        <begin position="1"/>
        <end position="185"/>
    </location>
</feature>
<evidence type="ECO:0000313" key="4">
    <source>
        <dbReference type="EMBL" id="EGG00331.1"/>
    </source>
</evidence>
<protein>
    <recommendedName>
        <fullName evidence="3">DH domain-containing protein</fullName>
    </recommendedName>
</protein>
<dbReference type="HOGENOM" id="CLU_050087_0_0_1"/>
<dbReference type="Pfam" id="PF00621">
    <property type="entry name" value="RhoGEF"/>
    <property type="match status" value="1"/>
</dbReference>
<dbReference type="PANTHER" id="PTHR46006:SF7">
    <property type="entry name" value="DH DOMAIN-CONTAINING PROTEIN"/>
    <property type="match status" value="1"/>
</dbReference>
<dbReference type="KEGG" id="mlr:MELLADRAFT_26699"/>
<dbReference type="InterPro" id="IPR051480">
    <property type="entry name" value="Endocytic_GEF_Adapter"/>
</dbReference>
<comment type="subcellular location">
    <subcellularLocation>
        <location evidence="1">Cytoplasm</location>
    </subcellularLocation>
</comment>
<proteinExistence type="predicted"/>
<reference evidence="5" key="1">
    <citation type="journal article" date="2011" name="Proc. Natl. Acad. Sci. U.S.A.">
        <title>Obligate biotrophy features unraveled by the genomic analysis of rust fungi.</title>
        <authorList>
            <person name="Duplessis S."/>
            <person name="Cuomo C.A."/>
            <person name="Lin Y.-C."/>
            <person name="Aerts A."/>
            <person name="Tisserant E."/>
            <person name="Veneault-Fourrey C."/>
            <person name="Joly D.L."/>
            <person name="Hacquard S."/>
            <person name="Amselem J."/>
            <person name="Cantarel B.L."/>
            <person name="Chiu R."/>
            <person name="Coutinho P.M."/>
            <person name="Feau N."/>
            <person name="Field M."/>
            <person name="Frey P."/>
            <person name="Gelhaye E."/>
            <person name="Goldberg J."/>
            <person name="Grabherr M.G."/>
            <person name="Kodira C.D."/>
            <person name="Kohler A."/>
            <person name="Kuees U."/>
            <person name="Lindquist E.A."/>
            <person name="Lucas S.M."/>
            <person name="Mago R."/>
            <person name="Mauceli E."/>
            <person name="Morin E."/>
            <person name="Murat C."/>
            <person name="Pangilinan J.L."/>
            <person name="Park R."/>
            <person name="Pearson M."/>
            <person name="Quesneville H."/>
            <person name="Rouhier N."/>
            <person name="Sakthikumar S."/>
            <person name="Salamov A.A."/>
            <person name="Schmutz J."/>
            <person name="Selles B."/>
            <person name="Shapiro H."/>
            <person name="Tanguay P."/>
            <person name="Tuskan G.A."/>
            <person name="Henrissat B."/>
            <person name="Van de Peer Y."/>
            <person name="Rouze P."/>
            <person name="Ellis J.G."/>
            <person name="Dodds P.N."/>
            <person name="Schein J.E."/>
            <person name="Zhong S."/>
            <person name="Hamelin R.C."/>
            <person name="Grigoriev I.V."/>
            <person name="Szabo L.J."/>
            <person name="Martin F."/>
        </authorList>
    </citation>
    <scope>NUCLEOTIDE SEQUENCE [LARGE SCALE GENOMIC DNA]</scope>
    <source>
        <strain evidence="5">98AG31 / pathotype 3-4-7</strain>
    </source>
</reference>
<dbReference type="Gene3D" id="1.20.900.10">
    <property type="entry name" value="Dbl homology (DH) domain"/>
    <property type="match status" value="1"/>
</dbReference>
<dbReference type="InterPro" id="IPR035899">
    <property type="entry name" value="DBL_dom_sf"/>
</dbReference>
<feature type="non-terminal residue" evidence="4">
    <location>
        <position position="330"/>
    </location>
</feature>
<dbReference type="Proteomes" id="UP000001072">
    <property type="component" value="Unassembled WGS sequence"/>
</dbReference>
<evidence type="ECO:0000259" key="3">
    <source>
        <dbReference type="PROSITE" id="PS50010"/>
    </source>
</evidence>
<dbReference type="InParanoid" id="F4S4Q7"/>
<dbReference type="InterPro" id="IPR000219">
    <property type="entry name" value="DH_dom"/>
</dbReference>
<gene>
    <name evidence="4" type="ORF">MELLADRAFT_26699</name>
</gene>
<dbReference type="EMBL" id="GL883148">
    <property type="protein sequence ID" value="EGG00331.1"/>
    <property type="molecule type" value="Genomic_DNA"/>
</dbReference>
<dbReference type="GO" id="GO:0005737">
    <property type="term" value="C:cytoplasm"/>
    <property type="evidence" value="ECO:0007669"/>
    <property type="project" value="UniProtKB-SubCell"/>
</dbReference>
<evidence type="ECO:0000256" key="1">
    <source>
        <dbReference type="ARBA" id="ARBA00004496"/>
    </source>
</evidence>
<dbReference type="RefSeq" id="XP_007416350.1">
    <property type="nucleotide sequence ID" value="XM_007416288.1"/>
</dbReference>
<evidence type="ECO:0000313" key="5">
    <source>
        <dbReference type="Proteomes" id="UP000001072"/>
    </source>
</evidence>
<evidence type="ECO:0000256" key="2">
    <source>
        <dbReference type="ARBA" id="ARBA00022490"/>
    </source>
</evidence>
<dbReference type="PROSITE" id="PS50010">
    <property type="entry name" value="DH_2"/>
    <property type="match status" value="1"/>
</dbReference>
<dbReference type="AlphaFoldDB" id="F4S4Q7"/>
<dbReference type="OrthoDB" id="1716625at2759"/>
<dbReference type="GeneID" id="18926964"/>
<accession>F4S4Q7</accession>
<dbReference type="GO" id="GO:0005085">
    <property type="term" value="F:guanyl-nucleotide exchange factor activity"/>
    <property type="evidence" value="ECO:0007669"/>
    <property type="project" value="InterPro"/>
</dbReference>
<sequence length="330" mass="38014">IESSYEFLLPESLRIVFNIIDEGMFRGHEDLSVQLKTKYLEQFPLVRDLTSVWAEQSWIIQIYSIYVMHLERALRDVEEALAAAGPKASGVTKSQKRFAKLIMVRSSHTAHMLFSILLSQLEENAAKQGECGLAICLSKPFQRLLKYPLLFQNLLYHTDASTHEYESAHAMAISIDSIVRSIEDEKISEEERDKARDAWSRIEGMNEKVLMVPKSDRLLMSEESALPSQTPMFKKDHKSTADRLRILKGQKSFRRLSDMIGSEAKEPTMGSKRDVWLVVFSDVILRCQRVGVTRMSTSTFSSSSKDKKKTRRSLPGRERNLYKFIKIERW</sequence>
<dbReference type="GO" id="GO:0035025">
    <property type="term" value="P:positive regulation of Rho protein signal transduction"/>
    <property type="evidence" value="ECO:0007669"/>
    <property type="project" value="TreeGrafter"/>
</dbReference>
<feature type="non-terminal residue" evidence="4">
    <location>
        <position position="1"/>
    </location>
</feature>
<dbReference type="PANTHER" id="PTHR46006">
    <property type="entry name" value="RHO GUANINE NUCLEOTIDE EXCHANGE FACTOR AT 64C, ISOFORM A"/>
    <property type="match status" value="1"/>
</dbReference>